<dbReference type="InterPro" id="IPR022486">
    <property type="entry name" value="PPK2_PA0141"/>
</dbReference>
<dbReference type="GO" id="GO:0008976">
    <property type="term" value="F:polyphosphate kinase activity"/>
    <property type="evidence" value="ECO:0007669"/>
    <property type="project" value="UniProtKB-UniRule"/>
</dbReference>
<evidence type="ECO:0000313" key="8">
    <source>
        <dbReference type="EMBL" id="QBK29477.1"/>
    </source>
</evidence>
<comment type="function">
    <text evidence="6">Uses inorganic polyphosphate (polyP) as a donor to convert GDP to GTP or ADP to ATP.</text>
</comment>
<feature type="domain" description="Polyphosphate kinase-2-related" evidence="7">
    <location>
        <begin position="51"/>
        <end position="271"/>
    </location>
</feature>
<dbReference type="SUPFAM" id="SSF52540">
    <property type="entry name" value="P-loop containing nucleoside triphosphate hydrolases"/>
    <property type="match status" value="1"/>
</dbReference>
<dbReference type="InterPro" id="IPR022488">
    <property type="entry name" value="PPK2-related"/>
</dbReference>
<evidence type="ECO:0000259" key="7">
    <source>
        <dbReference type="Pfam" id="PF03976"/>
    </source>
</evidence>
<evidence type="ECO:0000313" key="9">
    <source>
        <dbReference type="Proteomes" id="UP000293719"/>
    </source>
</evidence>
<protein>
    <recommendedName>
        <fullName evidence="6">ADP/GDP-polyphosphate phosphotransferase</fullName>
        <ecNumber evidence="6">2.7.4.-</ecNumber>
    </recommendedName>
    <alternativeName>
        <fullName evidence="6">Polyphosphate kinase PPK2</fullName>
    </alternativeName>
</protein>
<dbReference type="AlphaFoldDB" id="A0A4P6UW96"/>
<gene>
    <name evidence="8" type="primary">ppk2</name>
    <name evidence="8" type="ORF">E0E05_02015</name>
</gene>
<comment type="catalytic activity">
    <reaction evidence="5">
        <text>[phosphate](n) + ATP = [phosphate](n+1) + ADP</text>
        <dbReference type="Rhea" id="RHEA:19573"/>
        <dbReference type="Rhea" id="RHEA-COMP:9859"/>
        <dbReference type="Rhea" id="RHEA-COMP:14280"/>
        <dbReference type="ChEBI" id="CHEBI:16838"/>
        <dbReference type="ChEBI" id="CHEBI:30616"/>
        <dbReference type="ChEBI" id="CHEBI:456216"/>
    </reaction>
    <physiologicalReaction direction="right-to-left" evidence="5">
        <dbReference type="Rhea" id="RHEA:19575"/>
    </physiologicalReaction>
</comment>
<comment type="subunit">
    <text evidence="6">Homotetramer.</text>
</comment>
<keyword evidence="2 6" id="KW-0808">Transferase</keyword>
<dbReference type="PIRSF" id="PIRSF028756">
    <property type="entry name" value="PPK2_prd"/>
    <property type="match status" value="1"/>
</dbReference>
<dbReference type="GO" id="GO:0006754">
    <property type="term" value="P:ATP biosynthetic process"/>
    <property type="evidence" value="ECO:0007669"/>
    <property type="project" value="UniProtKB-KW"/>
</dbReference>
<dbReference type="NCBIfam" id="TIGR03707">
    <property type="entry name" value="PPK2_P_aer"/>
    <property type="match status" value="1"/>
</dbReference>
<evidence type="ECO:0000256" key="3">
    <source>
        <dbReference type="ARBA" id="ARBA00022777"/>
    </source>
</evidence>
<dbReference type="InterPro" id="IPR016898">
    <property type="entry name" value="Polyphosphate_phosphotransfera"/>
</dbReference>
<organism evidence="8 9">
    <name type="scientific">Roseitalea porphyridii</name>
    <dbReference type="NCBI Taxonomy" id="1852022"/>
    <lineage>
        <taxon>Bacteria</taxon>
        <taxon>Pseudomonadati</taxon>
        <taxon>Pseudomonadota</taxon>
        <taxon>Alphaproteobacteria</taxon>
        <taxon>Hyphomicrobiales</taxon>
        <taxon>Ahrensiaceae</taxon>
        <taxon>Roseitalea</taxon>
    </lineage>
</organism>
<dbReference type="PANTHER" id="PTHR34383">
    <property type="entry name" value="POLYPHOSPHATE:AMP PHOSPHOTRANSFERASE-RELATED"/>
    <property type="match status" value="1"/>
</dbReference>
<keyword evidence="9" id="KW-1185">Reference proteome</keyword>
<evidence type="ECO:0000256" key="2">
    <source>
        <dbReference type="ARBA" id="ARBA00022679"/>
    </source>
</evidence>
<reference evidence="8 9" key="1">
    <citation type="journal article" date="2017" name="Int. J. Syst. Evol. Microbiol.">
        <title>Roseitalea porphyridii gen. nov., sp. nov., isolated from a red alga, and reclassification of Hoeflea suaedae Chung et al. 2013 as Pseudohoeflea suaedae gen. nov., comb. nov.</title>
        <authorList>
            <person name="Hyeon J.W."/>
            <person name="Jeong S.E."/>
            <person name="Baek K."/>
            <person name="Jeon C.O."/>
        </authorList>
    </citation>
    <scope>NUCLEOTIDE SEQUENCE [LARGE SCALE GENOMIC DNA]</scope>
    <source>
        <strain evidence="8 9">MA7-20</strain>
    </source>
</reference>
<dbReference type="EMBL" id="CP036532">
    <property type="protein sequence ID" value="QBK29477.1"/>
    <property type="molecule type" value="Genomic_DNA"/>
</dbReference>
<evidence type="ECO:0000256" key="6">
    <source>
        <dbReference type="RuleBase" id="RU369062"/>
    </source>
</evidence>
<evidence type="ECO:0000256" key="1">
    <source>
        <dbReference type="ARBA" id="ARBA00009924"/>
    </source>
</evidence>
<dbReference type="InterPro" id="IPR027417">
    <property type="entry name" value="P-loop_NTPase"/>
</dbReference>
<name>A0A4P6UW96_9HYPH</name>
<keyword evidence="4" id="KW-0066">ATP synthesis</keyword>
<dbReference type="Pfam" id="PF03976">
    <property type="entry name" value="PPK2"/>
    <property type="match status" value="1"/>
</dbReference>
<proteinExistence type="inferred from homology"/>
<keyword evidence="3 6" id="KW-0418">Kinase</keyword>
<dbReference type="KEGG" id="rpod:E0E05_02015"/>
<dbReference type="Proteomes" id="UP000293719">
    <property type="component" value="Chromosome"/>
</dbReference>
<dbReference type="Gene3D" id="3.40.50.300">
    <property type="entry name" value="P-loop containing nucleotide triphosphate hydrolases"/>
    <property type="match status" value="1"/>
</dbReference>
<sequence>MTALDVEYGRQIEVDVEGETRVFDIDDPDLPDWVDDRDLIAGGYPYDDKMDGDLYDEQLRALQEQLVQLQGHMQRTGERIIALFEGRDAAGKGGTISRFRQYLNPRHARVVALPKPSDRERGQWYFQRYVDHFPTESEIVAFDRSWYNRGGVEPVMGFCTTEQHTAFLGDAPNFERIIVDEGIHFFKLWLNIGRETQLKRFHDRRHSTLKHWKLSDIDIIGMHKWDDYTRARNQMIAATHTRHAPWTVVRFNDKRRGRIAVLRHILRAIEFDGRDLEAIGEPDPNIIGDGLEMLDD</sequence>
<dbReference type="EC" id="2.7.4.-" evidence="6"/>
<evidence type="ECO:0000256" key="5">
    <source>
        <dbReference type="ARBA" id="ARBA00024500"/>
    </source>
</evidence>
<accession>A0A4P6UW96</accession>
<dbReference type="RefSeq" id="WP_131615178.1">
    <property type="nucleotide sequence ID" value="NZ_CP036532.1"/>
</dbReference>
<dbReference type="GeneID" id="90766059"/>
<evidence type="ECO:0000256" key="4">
    <source>
        <dbReference type="ARBA" id="ARBA00023310"/>
    </source>
</evidence>
<comment type="similarity">
    <text evidence="1 6">Belongs to the polyphosphate kinase 2 (PPK2) family. Class I subfamily.</text>
</comment>
<dbReference type="OrthoDB" id="9775224at2"/>
<dbReference type="PANTHER" id="PTHR34383:SF1">
    <property type="entry name" value="ADP-POLYPHOSPHATE PHOSPHOTRANSFERASE"/>
    <property type="match status" value="1"/>
</dbReference>